<evidence type="ECO:0000256" key="2">
    <source>
        <dbReference type="ARBA" id="ARBA00022801"/>
    </source>
</evidence>
<keyword evidence="5" id="KW-0326">Glycosidase</keyword>
<sequence>MAFSKCKNPEYGCCVIDVWHGLNGGTTVAGTVIVANTVGIKVFATGGLGGVHRGGETTMDISADLTELGRNSIAVVSSGVKSILDIEKTLEYLETQGVCVITYGKSKEFPSFYTQGIPIPEEHAMEGDAITKAIAAAVKEAERQGIRGKEVTPFILNSVMNLTGGKSLESNIALIKNNAKIGAQVACELEKIKNTFLQSRPCGLYGKPSEDGLDLSTDVLVFLDDFSILDGADIDIQVLKTKVDLFCGIINN</sequence>
<proteinExistence type="predicted"/>
<evidence type="ECO:0000256" key="1">
    <source>
        <dbReference type="ARBA" id="ARBA00022723"/>
    </source>
</evidence>
<dbReference type="GO" id="GO:0004730">
    <property type="term" value="F:pseudouridylate synthase activity"/>
    <property type="evidence" value="ECO:0007669"/>
    <property type="project" value="InterPro"/>
</dbReference>
<comment type="caution">
    <text evidence="6">The sequence shown here is derived from an EMBL/GenBank/DDBJ whole genome shotgun (WGS) entry which is preliminary data.</text>
</comment>
<name>A0AAD8ACB7_DIPPU</name>
<dbReference type="InterPro" id="IPR007342">
    <property type="entry name" value="PsuG"/>
</dbReference>
<accession>A0AAD8ACB7</accession>
<dbReference type="GO" id="GO:0016798">
    <property type="term" value="F:hydrolase activity, acting on glycosyl bonds"/>
    <property type="evidence" value="ECO:0007669"/>
    <property type="project" value="UniProtKB-KW"/>
</dbReference>
<keyword evidence="2" id="KW-0378">Hydrolase</keyword>
<dbReference type="InterPro" id="IPR022830">
    <property type="entry name" value="Indigdn_synthA-like"/>
</dbReference>
<dbReference type="GO" id="GO:0046872">
    <property type="term" value="F:metal ion binding"/>
    <property type="evidence" value="ECO:0007669"/>
    <property type="project" value="UniProtKB-KW"/>
</dbReference>
<dbReference type="Pfam" id="PF04227">
    <property type="entry name" value="Indigoidine_A"/>
    <property type="match status" value="2"/>
</dbReference>
<evidence type="ECO:0008006" key="8">
    <source>
        <dbReference type="Google" id="ProtNLM"/>
    </source>
</evidence>
<dbReference type="EMBL" id="JASPKZ010002422">
    <property type="protein sequence ID" value="KAJ9595343.1"/>
    <property type="molecule type" value="Genomic_DNA"/>
</dbReference>
<dbReference type="AlphaFoldDB" id="A0AAD8ACB7"/>
<organism evidence="6 7">
    <name type="scientific">Diploptera punctata</name>
    <name type="common">Pacific beetle cockroach</name>
    <dbReference type="NCBI Taxonomy" id="6984"/>
    <lineage>
        <taxon>Eukaryota</taxon>
        <taxon>Metazoa</taxon>
        <taxon>Ecdysozoa</taxon>
        <taxon>Arthropoda</taxon>
        <taxon>Hexapoda</taxon>
        <taxon>Insecta</taxon>
        <taxon>Pterygota</taxon>
        <taxon>Neoptera</taxon>
        <taxon>Polyneoptera</taxon>
        <taxon>Dictyoptera</taxon>
        <taxon>Blattodea</taxon>
        <taxon>Blaberoidea</taxon>
        <taxon>Blaberidae</taxon>
        <taxon>Diplopterinae</taxon>
        <taxon>Diploptera</taxon>
    </lineage>
</organism>
<keyword evidence="3" id="KW-0464">Manganese</keyword>
<keyword evidence="4" id="KW-0456">Lyase</keyword>
<evidence type="ECO:0000256" key="5">
    <source>
        <dbReference type="ARBA" id="ARBA00023295"/>
    </source>
</evidence>
<dbReference type="PANTHER" id="PTHR42909">
    <property type="entry name" value="ZGC:136858"/>
    <property type="match status" value="1"/>
</dbReference>
<reference evidence="6" key="2">
    <citation type="submission" date="2023-05" db="EMBL/GenBank/DDBJ databases">
        <authorList>
            <person name="Fouks B."/>
        </authorList>
    </citation>
    <scope>NUCLEOTIDE SEQUENCE</scope>
    <source>
        <strain evidence="6">Stay&amp;Tobe</strain>
        <tissue evidence="6">Testes</tissue>
    </source>
</reference>
<dbReference type="Proteomes" id="UP001233999">
    <property type="component" value="Unassembled WGS sequence"/>
</dbReference>
<feature type="non-terminal residue" evidence="6">
    <location>
        <position position="252"/>
    </location>
</feature>
<dbReference type="Gene3D" id="3.40.1790.10">
    <property type="entry name" value="Indigoidine synthase domain"/>
    <property type="match status" value="2"/>
</dbReference>
<dbReference type="SUPFAM" id="SSF110581">
    <property type="entry name" value="Indigoidine synthase A-like"/>
    <property type="match status" value="1"/>
</dbReference>
<evidence type="ECO:0000313" key="6">
    <source>
        <dbReference type="EMBL" id="KAJ9595343.1"/>
    </source>
</evidence>
<keyword evidence="1" id="KW-0479">Metal-binding</keyword>
<gene>
    <name evidence="6" type="ORF">L9F63_027275</name>
</gene>
<keyword evidence="7" id="KW-1185">Reference proteome</keyword>
<evidence type="ECO:0000256" key="3">
    <source>
        <dbReference type="ARBA" id="ARBA00023211"/>
    </source>
</evidence>
<evidence type="ECO:0000313" key="7">
    <source>
        <dbReference type="Proteomes" id="UP001233999"/>
    </source>
</evidence>
<protein>
    <recommendedName>
        <fullName evidence="8">Pseudouridine-5'-phosphate glycosidase</fullName>
    </recommendedName>
</protein>
<dbReference type="PANTHER" id="PTHR42909:SF1">
    <property type="entry name" value="CARBOHYDRATE KINASE PFKB DOMAIN-CONTAINING PROTEIN"/>
    <property type="match status" value="1"/>
</dbReference>
<evidence type="ECO:0000256" key="4">
    <source>
        <dbReference type="ARBA" id="ARBA00023239"/>
    </source>
</evidence>
<reference evidence="6" key="1">
    <citation type="journal article" date="2023" name="IScience">
        <title>Live-bearing cockroach genome reveals convergent evolutionary mechanisms linked to viviparity in insects and beyond.</title>
        <authorList>
            <person name="Fouks B."/>
            <person name="Harrison M.C."/>
            <person name="Mikhailova A.A."/>
            <person name="Marchal E."/>
            <person name="English S."/>
            <person name="Carruthers M."/>
            <person name="Jennings E.C."/>
            <person name="Chiamaka E.L."/>
            <person name="Frigard R.A."/>
            <person name="Pippel M."/>
            <person name="Attardo G.M."/>
            <person name="Benoit J.B."/>
            <person name="Bornberg-Bauer E."/>
            <person name="Tobe S.S."/>
        </authorList>
    </citation>
    <scope>NUCLEOTIDE SEQUENCE</scope>
    <source>
        <strain evidence="6">Stay&amp;Tobe</strain>
    </source>
</reference>
<dbReference type="GO" id="GO:0005737">
    <property type="term" value="C:cytoplasm"/>
    <property type="evidence" value="ECO:0007669"/>
    <property type="project" value="TreeGrafter"/>
</dbReference>